<organism evidence="10">
    <name type="scientific">hydrothermal vent metagenome</name>
    <dbReference type="NCBI Taxonomy" id="652676"/>
    <lineage>
        <taxon>unclassified sequences</taxon>
        <taxon>metagenomes</taxon>
        <taxon>ecological metagenomes</taxon>
    </lineage>
</organism>
<evidence type="ECO:0000256" key="4">
    <source>
        <dbReference type="ARBA" id="ARBA00022692"/>
    </source>
</evidence>
<evidence type="ECO:0000256" key="5">
    <source>
        <dbReference type="ARBA" id="ARBA00022989"/>
    </source>
</evidence>
<feature type="domain" description="MacB-like periplasmic core" evidence="9">
    <location>
        <begin position="16"/>
        <end position="232"/>
    </location>
</feature>
<keyword evidence="5 7" id="KW-1133">Transmembrane helix</keyword>
<dbReference type="Pfam" id="PF02687">
    <property type="entry name" value="FtsX"/>
    <property type="match status" value="1"/>
</dbReference>
<feature type="transmembrane region" description="Helical" evidence="7">
    <location>
        <begin position="303"/>
        <end position="327"/>
    </location>
</feature>
<accession>A0A3B0TYT0</accession>
<name>A0A3B0TYT0_9ZZZZ</name>
<dbReference type="AlphaFoldDB" id="A0A3B0TYT0"/>
<feature type="domain" description="ABC3 transporter permease C-terminal" evidence="8">
    <location>
        <begin position="263"/>
        <end position="372"/>
    </location>
</feature>
<comment type="subcellular location">
    <subcellularLocation>
        <location evidence="1">Cell membrane</location>
        <topology evidence="1">Multi-pass membrane protein</topology>
    </subcellularLocation>
</comment>
<keyword evidence="6 7" id="KW-0472">Membrane</keyword>
<keyword evidence="4 7" id="KW-0812">Transmembrane</keyword>
<evidence type="ECO:0000256" key="2">
    <source>
        <dbReference type="ARBA" id="ARBA00022448"/>
    </source>
</evidence>
<protein>
    <submittedName>
        <fullName evidence="10">ABC-type antimicrobial peptide transport system, permease component</fullName>
    </submittedName>
</protein>
<feature type="transmembrane region" description="Helical" evidence="7">
    <location>
        <begin position="12"/>
        <end position="36"/>
    </location>
</feature>
<reference evidence="10" key="1">
    <citation type="submission" date="2018-06" db="EMBL/GenBank/DDBJ databases">
        <authorList>
            <person name="Zhirakovskaya E."/>
        </authorList>
    </citation>
    <scope>NUCLEOTIDE SEQUENCE</scope>
</reference>
<evidence type="ECO:0000256" key="1">
    <source>
        <dbReference type="ARBA" id="ARBA00004651"/>
    </source>
</evidence>
<evidence type="ECO:0000259" key="8">
    <source>
        <dbReference type="Pfam" id="PF02687"/>
    </source>
</evidence>
<dbReference type="InterPro" id="IPR003838">
    <property type="entry name" value="ABC3_permease_C"/>
</dbReference>
<feature type="transmembrane region" description="Helical" evidence="7">
    <location>
        <begin position="261"/>
        <end position="283"/>
    </location>
</feature>
<evidence type="ECO:0000256" key="7">
    <source>
        <dbReference type="SAM" id="Phobius"/>
    </source>
</evidence>
<sequence length="378" mass="40360">MNLAYRDVRHNLGRFLVTCIGLSLLLGVVLAMIGIYRGLIADALELVETMQAEVWVVEKGTRGPFAESSRIPIDTRDAISRIHGVVKTGAVTFQSIETQNGGGKLRLYVIGYEPGELGGPRTIASGRGLTGRNFEAVADSRTGLEPGDHIQLGRNNFTVVGTTVNAVSSGGEPAIYLSLDDAQRLQFDLSPSATRRERARGTAVTNPTETVSAVIAQVSANASPDHIAAAIRRWKHLSAMTQKQQGEILTQSVIEKARKQIGMFTSILILVSAVVIALIIHTMTMDKIREIATLKLIGAPDRIIVGLIVQQALAMGLIGFGLGGVLISNLKDYFPKRLIMQPMDGLGLAGIVVVICLLASVYGVYTALKVDPAKALAG</sequence>
<dbReference type="EMBL" id="UOEM01000116">
    <property type="protein sequence ID" value="VAW18617.1"/>
    <property type="molecule type" value="Genomic_DNA"/>
</dbReference>
<evidence type="ECO:0000313" key="10">
    <source>
        <dbReference type="EMBL" id="VAW18617.1"/>
    </source>
</evidence>
<keyword evidence="2" id="KW-0813">Transport</keyword>
<evidence type="ECO:0000256" key="6">
    <source>
        <dbReference type="ARBA" id="ARBA00023136"/>
    </source>
</evidence>
<dbReference type="PANTHER" id="PTHR43738:SF1">
    <property type="entry name" value="HEMIN TRANSPORT SYSTEM PERMEASE PROTEIN HRTB-RELATED"/>
    <property type="match status" value="1"/>
</dbReference>
<feature type="transmembrane region" description="Helical" evidence="7">
    <location>
        <begin position="348"/>
        <end position="368"/>
    </location>
</feature>
<dbReference type="Pfam" id="PF12704">
    <property type="entry name" value="MacB_PCD"/>
    <property type="match status" value="1"/>
</dbReference>
<dbReference type="GO" id="GO:0005886">
    <property type="term" value="C:plasma membrane"/>
    <property type="evidence" value="ECO:0007669"/>
    <property type="project" value="UniProtKB-SubCell"/>
</dbReference>
<dbReference type="PANTHER" id="PTHR43738">
    <property type="entry name" value="ABC TRANSPORTER, MEMBRANE PROTEIN"/>
    <property type="match status" value="1"/>
</dbReference>
<proteinExistence type="predicted"/>
<keyword evidence="3" id="KW-1003">Cell membrane</keyword>
<evidence type="ECO:0000259" key="9">
    <source>
        <dbReference type="Pfam" id="PF12704"/>
    </source>
</evidence>
<gene>
    <name evidence="10" type="ORF">MNBD_ALPHA09-2357</name>
</gene>
<evidence type="ECO:0000256" key="3">
    <source>
        <dbReference type="ARBA" id="ARBA00022475"/>
    </source>
</evidence>
<dbReference type="InterPro" id="IPR025857">
    <property type="entry name" value="MacB_PCD"/>
</dbReference>
<dbReference type="InterPro" id="IPR051125">
    <property type="entry name" value="ABC-4/HrtB_transporter"/>
</dbReference>